<dbReference type="GO" id="GO:0006353">
    <property type="term" value="P:DNA-templated transcription termination"/>
    <property type="evidence" value="ECO:0007669"/>
    <property type="project" value="UniProtKB-UniRule"/>
</dbReference>
<dbReference type="EMBL" id="FOVE01000003">
    <property type="protein sequence ID" value="SFN10949.1"/>
    <property type="molecule type" value="Genomic_DNA"/>
</dbReference>
<dbReference type="SUPFAM" id="SSF48013">
    <property type="entry name" value="NusB-like"/>
    <property type="match status" value="1"/>
</dbReference>
<dbReference type="GO" id="GO:0005829">
    <property type="term" value="C:cytosol"/>
    <property type="evidence" value="ECO:0007669"/>
    <property type="project" value="TreeGrafter"/>
</dbReference>
<dbReference type="AlphaFoldDB" id="A0A1I4WD85"/>
<evidence type="ECO:0000259" key="7">
    <source>
        <dbReference type="Pfam" id="PF01029"/>
    </source>
</evidence>
<dbReference type="InterPro" id="IPR011605">
    <property type="entry name" value="NusB_fam"/>
</dbReference>
<comment type="function">
    <text evidence="6">Involved in transcription antitermination. Required for transcription of ribosomal RNA (rRNA) genes. Binds specifically to the boxA antiterminator sequence of the ribosomal RNA (rrn) operons.</text>
</comment>
<keyword evidence="9" id="KW-1185">Reference proteome</keyword>
<dbReference type="PANTHER" id="PTHR11078:SF3">
    <property type="entry name" value="ANTITERMINATION NUSB DOMAIN-CONTAINING PROTEIN"/>
    <property type="match status" value="1"/>
</dbReference>
<comment type="similarity">
    <text evidence="1 6">Belongs to the NusB family.</text>
</comment>
<keyword evidence="2 6" id="KW-0889">Transcription antitermination</keyword>
<dbReference type="OrthoDB" id="9789556at2"/>
<dbReference type="NCBIfam" id="TIGR01951">
    <property type="entry name" value="nusB"/>
    <property type="match status" value="1"/>
</dbReference>
<evidence type="ECO:0000256" key="1">
    <source>
        <dbReference type="ARBA" id="ARBA00005952"/>
    </source>
</evidence>
<dbReference type="PANTHER" id="PTHR11078">
    <property type="entry name" value="N UTILIZATION SUBSTANCE PROTEIN B-RELATED"/>
    <property type="match status" value="1"/>
</dbReference>
<evidence type="ECO:0000256" key="2">
    <source>
        <dbReference type="ARBA" id="ARBA00022814"/>
    </source>
</evidence>
<reference evidence="9" key="1">
    <citation type="submission" date="2016-10" db="EMBL/GenBank/DDBJ databases">
        <authorList>
            <person name="Varghese N."/>
            <person name="Submissions S."/>
        </authorList>
    </citation>
    <scope>NUCLEOTIDE SEQUENCE [LARGE SCALE GENOMIC DNA]</scope>
    <source>
        <strain evidence="9">DSM 6150</strain>
    </source>
</reference>
<dbReference type="Pfam" id="PF01029">
    <property type="entry name" value="NusB"/>
    <property type="match status" value="1"/>
</dbReference>
<evidence type="ECO:0000256" key="4">
    <source>
        <dbReference type="ARBA" id="ARBA00023015"/>
    </source>
</evidence>
<dbReference type="GO" id="GO:0031564">
    <property type="term" value="P:transcription antitermination"/>
    <property type="evidence" value="ECO:0007669"/>
    <property type="project" value="UniProtKB-KW"/>
</dbReference>
<evidence type="ECO:0000256" key="6">
    <source>
        <dbReference type="HAMAP-Rule" id="MF_00073"/>
    </source>
</evidence>
<accession>A0A1I4WD85</accession>
<dbReference type="InterPro" id="IPR006027">
    <property type="entry name" value="NusB_RsmB_TIM44"/>
</dbReference>
<evidence type="ECO:0000256" key="5">
    <source>
        <dbReference type="ARBA" id="ARBA00023163"/>
    </source>
</evidence>
<feature type="domain" description="NusB/RsmB/TIM44" evidence="7">
    <location>
        <begin position="18"/>
        <end position="143"/>
    </location>
</feature>
<keyword evidence="3 6" id="KW-0694">RNA-binding</keyword>
<protein>
    <recommendedName>
        <fullName evidence="6">Transcription antitermination protein NusB</fullName>
    </recommendedName>
    <alternativeName>
        <fullName evidence="6">Antitermination factor NusB</fullName>
    </alternativeName>
</protein>
<evidence type="ECO:0000313" key="9">
    <source>
        <dbReference type="Proteomes" id="UP000242869"/>
    </source>
</evidence>
<dbReference type="Gene3D" id="1.10.940.10">
    <property type="entry name" value="NusB-like"/>
    <property type="match status" value="1"/>
</dbReference>
<sequence length="159" mass="17604">MAEQQQNKPKAPVKSARRRAREFAVQGLYQWLLAQDTVGSIERFLRDSSTSFVRADSDLFRAILFGAVKESAGLSEALKPHVDRDFAEVSPVEKAILFAAAFEILHMPQTPYPVIVNEAIELAKTFGGTDGHKFVNGVLDKLAAIARHAEVEAARNKRQ</sequence>
<dbReference type="RefSeq" id="WP_091191079.1">
    <property type="nucleotide sequence ID" value="NZ_FOVE01000003.1"/>
</dbReference>
<gene>
    <name evidence="6" type="primary">nusB</name>
    <name evidence="8" type="ORF">SAMN05660284_00537</name>
</gene>
<keyword evidence="4 6" id="KW-0805">Transcription regulation</keyword>
<evidence type="ECO:0000313" key="8">
    <source>
        <dbReference type="EMBL" id="SFN10949.1"/>
    </source>
</evidence>
<dbReference type="HAMAP" id="MF_00073">
    <property type="entry name" value="NusB"/>
    <property type="match status" value="1"/>
</dbReference>
<name>A0A1I4WD85_9NEIS</name>
<dbReference type="Proteomes" id="UP000242869">
    <property type="component" value="Unassembled WGS sequence"/>
</dbReference>
<dbReference type="STRING" id="83765.SAMN05660284_00537"/>
<dbReference type="GO" id="GO:0003723">
    <property type="term" value="F:RNA binding"/>
    <property type="evidence" value="ECO:0007669"/>
    <property type="project" value="UniProtKB-UniRule"/>
</dbReference>
<organism evidence="8 9">
    <name type="scientific">Formivibrio citricus</name>
    <dbReference type="NCBI Taxonomy" id="83765"/>
    <lineage>
        <taxon>Bacteria</taxon>
        <taxon>Pseudomonadati</taxon>
        <taxon>Pseudomonadota</taxon>
        <taxon>Betaproteobacteria</taxon>
        <taxon>Neisseriales</taxon>
        <taxon>Chitinibacteraceae</taxon>
        <taxon>Formivibrio</taxon>
    </lineage>
</organism>
<dbReference type="InterPro" id="IPR035926">
    <property type="entry name" value="NusB-like_sf"/>
</dbReference>
<keyword evidence="5 6" id="KW-0804">Transcription</keyword>
<evidence type="ECO:0000256" key="3">
    <source>
        <dbReference type="ARBA" id="ARBA00022884"/>
    </source>
</evidence>
<proteinExistence type="inferred from homology"/>